<evidence type="ECO:0000259" key="3">
    <source>
        <dbReference type="Pfam" id="PF01145"/>
    </source>
</evidence>
<accession>A0A401QUL1</accession>
<feature type="transmembrane region" description="Helical" evidence="2">
    <location>
        <begin position="157"/>
        <end position="180"/>
    </location>
</feature>
<keyword evidence="2" id="KW-1133">Transmembrane helix</keyword>
<evidence type="ECO:0000256" key="1">
    <source>
        <dbReference type="SAM" id="MobiDB-lite"/>
    </source>
</evidence>
<dbReference type="InterPro" id="IPR036013">
    <property type="entry name" value="Band_7/SPFH_dom_sf"/>
</dbReference>
<protein>
    <submittedName>
        <fullName evidence="4">Membrane protein</fullName>
    </submittedName>
</protein>
<feature type="region of interest" description="Disordered" evidence="1">
    <location>
        <begin position="399"/>
        <end position="437"/>
    </location>
</feature>
<organism evidence="4 5">
    <name type="scientific">Streptomyces noursei</name>
    <name type="common">Streptomyces albulus</name>
    <dbReference type="NCBI Taxonomy" id="1971"/>
    <lineage>
        <taxon>Bacteria</taxon>
        <taxon>Bacillati</taxon>
        <taxon>Actinomycetota</taxon>
        <taxon>Actinomycetes</taxon>
        <taxon>Kitasatosporales</taxon>
        <taxon>Streptomycetaceae</taxon>
        <taxon>Streptomyces</taxon>
    </lineage>
</organism>
<keyword evidence="2" id="KW-0812">Transmembrane</keyword>
<keyword evidence="2" id="KW-0472">Membrane</keyword>
<dbReference type="InterPro" id="IPR001107">
    <property type="entry name" value="Band_7"/>
</dbReference>
<feature type="domain" description="Band 7" evidence="3">
    <location>
        <begin position="183"/>
        <end position="357"/>
    </location>
</feature>
<sequence>MDVNRDASQWPRLRPLPPPTSAAGTPQGSAGAHTAVASKVRWKAPSGKATPPAIAAAQHTTTSPVAGEGVGASHTGADIHTPQPPGRPARRRTPRVDPTLHENRAAALPGWVALMMLLAGTATMVAILGATGRIPYWDALPDIRSPAVRAGSPGAPTAGMLTVFVVAGLLVLLSVTGLLVNSSGQARVLTRWGRYRGTVRRTGLLWVNPLLRRRRVDVGLRHWRSENVHVVDRTGLPIVVKLLLVWRVKDTARAHFTVADHEGYLREQVHAAVTRTASALPCDSNGVPGPALRDGDWFGDELTCWLAPQVTPVGLEVFSVQPLALDYAPEVAESMRRRQLADLEASLRTVVLDDAIETASLAVQRLEHTTAQELDSTARNALMEHLLVAFLAPTADVRTGAPFNTRTRSSPPITRPTKAATSSVPAPADRPENNEER</sequence>
<dbReference type="Proteomes" id="UP000288351">
    <property type="component" value="Unassembled WGS sequence"/>
</dbReference>
<feature type="region of interest" description="Disordered" evidence="1">
    <location>
        <begin position="1"/>
        <end position="98"/>
    </location>
</feature>
<dbReference type="Pfam" id="PF01145">
    <property type="entry name" value="Band_7"/>
    <property type="match status" value="1"/>
</dbReference>
<feature type="compositionally biased region" description="Polar residues" evidence="1">
    <location>
        <begin position="402"/>
        <end position="412"/>
    </location>
</feature>
<comment type="caution">
    <text evidence="4">The sequence shown here is derived from an EMBL/GenBank/DDBJ whole genome shotgun (WGS) entry which is preliminary data.</text>
</comment>
<dbReference type="PANTHER" id="PTHR43446:SF1">
    <property type="entry name" value="BAND 7 DOMAIN-CONTAINING PROTEIN"/>
    <property type="match status" value="1"/>
</dbReference>
<feature type="transmembrane region" description="Helical" evidence="2">
    <location>
        <begin position="111"/>
        <end position="137"/>
    </location>
</feature>
<dbReference type="AlphaFoldDB" id="A0A401QUL1"/>
<evidence type="ECO:0000313" key="4">
    <source>
        <dbReference type="EMBL" id="GCB89008.1"/>
    </source>
</evidence>
<dbReference type="EMBL" id="BHXC01000006">
    <property type="protein sequence ID" value="GCB89008.1"/>
    <property type="molecule type" value="Genomic_DNA"/>
</dbReference>
<gene>
    <name evidence="4" type="ORF">SALB_01681</name>
</gene>
<name>A0A401QUL1_STRNR</name>
<reference evidence="4 5" key="1">
    <citation type="journal article" date="2019" name="Microbiol. Resour. Announc.">
        <title>Draft Genome Sequence of the Most Traditional epsilon-Poly-l-Lysine Producer, Streptomyces albulus NBRC14147.</title>
        <authorList>
            <person name="Yamanaka K."/>
            <person name="Hamano Y."/>
        </authorList>
    </citation>
    <scope>NUCLEOTIDE SEQUENCE [LARGE SCALE GENOMIC DNA]</scope>
    <source>
        <strain evidence="4 5">NBRC 14147</strain>
    </source>
</reference>
<evidence type="ECO:0000256" key="2">
    <source>
        <dbReference type="SAM" id="Phobius"/>
    </source>
</evidence>
<dbReference type="PANTHER" id="PTHR43446">
    <property type="entry name" value="MEMBRANE PROTEIN-RELATED"/>
    <property type="match status" value="1"/>
</dbReference>
<dbReference type="Gene3D" id="3.30.479.30">
    <property type="entry name" value="Band 7 domain"/>
    <property type="match status" value="1"/>
</dbReference>
<proteinExistence type="predicted"/>
<evidence type="ECO:0000313" key="5">
    <source>
        <dbReference type="Proteomes" id="UP000288351"/>
    </source>
</evidence>
<dbReference type="SUPFAM" id="SSF117892">
    <property type="entry name" value="Band 7/SPFH domain"/>
    <property type="match status" value="1"/>
</dbReference>